<keyword evidence="3" id="KW-1185">Reference proteome</keyword>
<dbReference type="EMBL" id="BONV01000059">
    <property type="protein sequence ID" value="GIG84803.1"/>
    <property type="molecule type" value="Genomic_DNA"/>
</dbReference>
<protein>
    <recommendedName>
        <fullName evidence="4">Asp23/Gls24 family envelope stress response protein</fullName>
    </recommendedName>
</protein>
<accession>A0A8J3Q1F4</accession>
<evidence type="ECO:0000313" key="2">
    <source>
        <dbReference type="EMBL" id="GIG84803.1"/>
    </source>
</evidence>
<dbReference type="InterPro" id="IPR005531">
    <property type="entry name" value="Asp23"/>
</dbReference>
<dbReference type="Proteomes" id="UP000630097">
    <property type="component" value="Unassembled WGS sequence"/>
</dbReference>
<comment type="similarity">
    <text evidence="1">Belongs to the asp23 family.</text>
</comment>
<proteinExistence type="inferred from homology"/>
<comment type="caution">
    <text evidence="2">The sequence shown here is derived from an EMBL/GenBank/DDBJ whole genome shotgun (WGS) entry which is preliminary data.</text>
</comment>
<reference evidence="2 3" key="1">
    <citation type="submission" date="2021-01" db="EMBL/GenBank/DDBJ databases">
        <title>Whole genome shotgun sequence of Planotetraspora kaengkrachanensis NBRC 104272.</title>
        <authorList>
            <person name="Komaki H."/>
            <person name="Tamura T."/>
        </authorList>
    </citation>
    <scope>NUCLEOTIDE SEQUENCE [LARGE SCALE GENOMIC DNA]</scope>
    <source>
        <strain evidence="2 3">NBRC 104272</strain>
    </source>
</reference>
<organism evidence="2 3">
    <name type="scientific">Planotetraspora kaengkrachanensis</name>
    <dbReference type="NCBI Taxonomy" id="575193"/>
    <lineage>
        <taxon>Bacteria</taxon>
        <taxon>Bacillati</taxon>
        <taxon>Actinomycetota</taxon>
        <taxon>Actinomycetes</taxon>
        <taxon>Streptosporangiales</taxon>
        <taxon>Streptosporangiaceae</taxon>
        <taxon>Planotetraspora</taxon>
    </lineage>
</organism>
<dbReference type="Pfam" id="PF03780">
    <property type="entry name" value="Asp23"/>
    <property type="match status" value="1"/>
</dbReference>
<name>A0A8J3Q1F4_9ACTN</name>
<sequence>MTGAGGPGAVAISDRAFTKIATEVAAEDDRIAERPRVEASVSGGVAAVRYRLSIRYPAPVRQVTAEVRHHVRQRVRELTGIDVESVDIDVVGLVPTEEAP</sequence>
<gene>
    <name evidence="2" type="ORF">Pka01_79300</name>
</gene>
<dbReference type="RefSeq" id="WP_203888062.1">
    <property type="nucleotide sequence ID" value="NZ_BAABHH010000041.1"/>
</dbReference>
<evidence type="ECO:0008006" key="4">
    <source>
        <dbReference type="Google" id="ProtNLM"/>
    </source>
</evidence>
<evidence type="ECO:0000313" key="3">
    <source>
        <dbReference type="Proteomes" id="UP000630097"/>
    </source>
</evidence>
<dbReference type="AlphaFoldDB" id="A0A8J3Q1F4"/>
<evidence type="ECO:0000256" key="1">
    <source>
        <dbReference type="ARBA" id="ARBA00005721"/>
    </source>
</evidence>